<dbReference type="KEGG" id="axe:P40_18365"/>
<evidence type="ECO:0000256" key="3">
    <source>
        <dbReference type="ARBA" id="ARBA00022741"/>
    </source>
</evidence>
<proteinExistence type="inferred from homology"/>
<gene>
    <name evidence="10 12" type="primary">birA</name>
    <name evidence="12" type="ORF">LZG35_14370</name>
</gene>
<feature type="domain" description="BPL/LPL catalytic" evidence="11">
    <location>
        <begin position="65"/>
        <end position="257"/>
    </location>
</feature>
<dbReference type="EC" id="6.3.4.15" evidence="10"/>
<dbReference type="AlphaFoldDB" id="A0A9Q3W786"/>
<dbReference type="NCBIfam" id="NF008847">
    <property type="entry name" value="PRK11886.1-2"/>
    <property type="match status" value="1"/>
</dbReference>
<comment type="similarity">
    <text evidence="10">Belongs to the biotin--protein ligase family.</text>
</comment>
<dbReference type="PANTHER" id="PTHR12835">
    <property type="entry name" value="BIOTIN PROTEIN LIGASE"/>
    <property type="match status" value="1"/>
</dbReference>
<keyword evidence="3 10" id="KW-0547">Nucleotide-binding</keyword>
<dbReference type="InterPro" id="IPR036388">
    <property type="entry name" value="WH-like_DNA-bd_sf"/>
</dbReference>
<keyword evidence="5 10" id="KW-0805">Transcription regulation</keyword>
<dbReference type="GO" id="GO:0006355">
    <property type="term" value="P:regulation of DNA-templated transcription"/>
    <property type="evidence" value="ECO:0007669"/>
    <property type="project" value="UniProtKB-UniRule"/>
</dbReference>
<evidence type="ECO:0000313" key="12">
    <source>
        <dbReference type="EMBL" id="MCE7509824.1"/>
    </source>
</evidence>
<evidence type="ECO:0000256" key="4">
    <source>
        <dbReference type="ARBA" id="ARBA00022840"/>
    </source>
</evidence>
<accession>A0A9Q3W786</accession>
<dbReference type="InterPro" id="IPR004409">
    <property type="entry name" value="Biotin_operon_repress_HTH"/>
</dbReference>
<comment type="caution">
    <text evidence="12">The sequence shown here is derived from an EMBL/GenBank/DDBJ whole genome shotgun (WGS) entry which is preliminary data.</text>
</comment>
<evidence type="ECO:0000256" key="6">
    <source>
        <dbReference type="ARBA" id="ARBA00023125"/>
    </source>
</evidence>
<feature type="binding site" evidence="10">
    <location>
        <begin position="117"/>
        <end position="119"/>
    </location>
    <ligand>
        <name>biotin</name>
        <dbReference type="ChEBI" id="CHEBI:57586"/>
    </ligand>
</feature>
<dbReference type="GeneID" id="94688285"/>
<dbReference type="GO" id="GO:0003677">
    <property type="term" value="F:DNA binding"/>
    <property type="evidence" value="ECO:0007669"/>
    <property type="project" value="UniProtKB-UniRule"/>
</dbReference>
<dbReference type="Proteomes" id="UP001107961">
    <property type="component" value="Unassembled WGS sequence"/>
</dbReference>
<reference evidence="12" key="1">
    <citation type="submission" date="2022-01" db="EMBL/GenBank/DDBJ databases">
        <authorList>
            <person name="Karlyshev A.V."/>
            <person name="Jaspars M."/>
        </authorList>
    </citation>
    <scope>NUCLEOTIDE SEQUENCE</scope>
    <source>
        <strain evidence="12">AGSA3-2</strain>
    </source>
</reference>
<dbReference type="SUPFAM" id="SSF46785">
    <property type="entry name" value="Winged helix' DNA-binding domain"/>
    <property type="match status" value="1"/>
</dbReference>
<dbReference type="SUPFAM" id="SSF55681">
    <property type="entry name" value="Class II aaRS and biotin synthetases"/>
    <property type="match status" value="1"/>
</dbReference>
<dbReference type="InterPro" id="IPR008988">
    <property type="entry name" value="Transcriptional_repressor_C"/>
</dbReference>
<keyword evidence="7 10" id="KW-0804">Transcription</keyword>
<dbReference type="InterPro" id="IPR004408">
    <property type="entry name" value="Biotin_CoA_COase_ligase"/>
</dbReference>
<keyword evidence="6 10" id="KW-0238">DNA-binding</keyword>
<dbReference type="PROSITE" id="PS51733">
    <property type="entry name" value="BPL_LPL_CATALYTIC"/>
    <property type="match status" value="1"/>
</dbReference>
<feature type="binding site" evidence="10">
    <location>
        <position position="113"/>
    </location>
    <ligand>
        <name>biotin</name>
        <dbReference type="ChEBI" id="CHEBI:57586"/>
    </ligand>
</feature>
<keyword evidence="1 10" id="KW-0678">Repressor</keyword>
<dbReference type="InterPro" id="IPR036390">
    <property type="entry name" value="WH_DNA-bd_sf"/>
</dbReference>
<dbReference type="InterPro" id="IPR013196">
    <property type="entry name" value="HTH_11"/>
</dbReference>
<dbReference type="InterPro" id="IPR003142">
    <property type="entry name" value="BPL_C"/>
</dbReference>
<keyword evidence="13" id="KW-1185">Reference proteome</keyword>
<dbReference type="InterPro" id="IPR045864">
    <property type="entry name" value="aa-tRNA-synth_II/BPL/LPL"/>
</dbReference>
<dbReference type="EMBL" id="JAJVKT010000018">
    <property type="protein sequence ID" value="MCE7509824.1"/>
    <property type="molecule type" value="Genomic_DNA"/>
</dbReference>
<name>A0A9Q3W786_9GAMM</name>
<dbReference type="SUPFAM" id="SSF50037">
    <property type="entry name" value="C-terminal domain of transcriptional repressors"/>
    <property type="match status" value="1"/>
</dbReference>
<keyword evidence="8 10" id="KW-0092">Biotin</keyword>
<feature type="DNA-binding region" description="H-T-H motif" evidence="10">
    <location>
        <begin position="21"/>
        <end position="40"/>
    </location>
</feature>
<comment type="function">
    <text evidence="10">Acts both as a biotin--[acetyl-CoA-carboxylase] ligase and a biotin-operon repressor. In the presence of ATP, BirA activates biotin to form the BirA-biotinyl-5'-adenylate (BirA-bio-5'-AMP or holoBirA) complex. HoloBirA can either transfer the biotinyl moiety to the biotin carboxyl carrier protein (BCCP) subunit of acetyl-CoA carboxylase, or bind to the biotin operator site and inhibit transcription of the operon.</text>
</comment>
<dbReference type="PROSITE" id="PS00519">
    <property type="entry name" value="HTH_ASNC_1"/>
    <property type="match status" value="1"/>
</dbReference>
<dbReference type="NCBIfam" id="TIGR00121">
    <property type="entry name" value="birA_ligase"/>
    <property type="match status" value="1"/>
</dbReference>
<dbReference type="PANTHER" id="PTHR12835:SF5">
    <property type="entry name" value="BIOTIN--PROTEIN LIGASE"/>
    <property type="match status" value="1"/>
</dbReference>
<dbReference type="Pfam" id="PF03099">
    <property type="entry name" value="BPL_LplA_LipB"/>
    <property type="match status" value="1"/>
</dbReference>
<evidence type="ECO:0000256" key="7">
    <source>
        <dbReference type="ARBA" id="ARBA00023163"/>
    </source>
</evidence>
<protein>
    <recommendedName>
        <fullName evidence="10">Bifunctional ligase/repressor BirA</fullName>
    </recommendedName>
    <alternativeName>
        <fullName evidence="10">Biotin operon repressor</fullName>
    </alternativeName>
    <alternativeName>
        <fullName evidence="10">Biotin--[acetyl-CoA-carboxylase] ligase</fullName>
        <ecNumber evidence="10">6.3.4.15</ecNumber>
    </alternativeName>
    <alternativeName>
        <fullName evidence="10">Biotin--protein ligase</fullName>
    </alternativeName>
    <alternativeName>
        <fullName evidence="10">Biotin-[acetyl-CoA carboxylase] synthetase</fullName>
    </alternativeName>
</protein>
<dbReference type="GO" id="GO:0005737">
    <property type="term" value="C:cytoplasm"/>
    <property type="evidence" value="ECO:0007669"/>
    <property type="project" value="TreeGrafter"/>
</dbReference>
<dbReference type="GO" id="GO:0004077">
    <property type="term" value="F:biotin--[biotin carboxyl-carrier protein] ligase activity"/>
    <property type="evidence" value="ECO:0007669"/>
    <property type="project" value="UniProtKB-UniRule"/>
</dbReference>
<dbReference type="RefSeq" id="WP_022997245.1">
    <property type="nucleotide sequence ID" value="NZ_CBDDTQ010000006.1"/>
</dbReference>
<evidence type="ECO:0000259" key="11">
    <source>
        <dbReference type="PROSITE" id="PS51733"/>
    </source>
</evidence>
<feature type="binding site" evidence="10">
    <location>
        <position position="185"/>
    </location>
    <ligand>
        <name>biotin</name>
        <dbReference type="ChEBI" id="CHEBI:57586"/>
    </ligand>
</feature>
<dbReference type="Pfam" id="PF08279">
    <property type="entry name" value="HTH_11"/>
    <property type="match status" value="1"/>
</dbReference>
<dbReference type="Pfam" id="PF02237">
    <property type="entry name" value="BPL_C"/>
    <property type="match status" value="1"/>
</dbReference>
<evidence type="ECO:0000256" key="1">
    <source>
        <dbReference type="ARBA" id="ARBA00022491"/>
    </source>
</evidence>
<dbReference type="NCBIfam" id="TIGR00122">
    <property type="entry name" value="birA_repr_reg"/>
    <property type="match status" value="1"/>
</dbReference>
<evidence type="ECO:0000256" key="5">
    <source>
        <dbReference type="ARBA" id="ARBA00023015"/>
    </source>
</evidence>
<evidence type="ECO:0000256" key="8">
    <source>
        <dbReference type="ARBA" id="ARBA00023267"/>
    </source>
</evidence>
<dbReference type="HAMAP" id="MF_00978">
    <property type="entry name" value="Bifunct_BirA"/>
    <property type="match status" value="1"/>
</dbReference>
<dbReference type="Gene3D" id="3.30.930.10">
    <property type="entry name" value="Bira Bifunctional Protein, Domain 2"/>
    <property type="match status" value="1"/>
</dbReference>
<dbReference type="InterPro" id="IPR030855">
    <property type="entry name" value="Bifunct_BirA"/>
</dbReference>
<comment type="catalytic activity">
    <reaction evidence="9 10">
        <text>biotin + L-lysyl-[protein] + ATP = N(6)-biotinyl-L-lysyl-[protein] + AMP + diphosphate + H(+)</text>
        <dbReference type="Rhea" id="RHEA:11756"/>
        <dbReference type="Rhea" id="RHEA-COMP:9752"/>
        <dbReference type="Rhea" id="RHEA-COMP:10505"/>
        <dbReference type="ChEBI" id="CHEBI:15378"/>
        <dbReference type="ChEBI" id="CHEBI:29969"/>
        <dbReference type="ChEBI" id="CHEBI:30616"/>
        <dbReference type="ChEBI" id="CHEBI:33019"/>
        <dbReference type="ChEBI" id="CHEBI:57586"/>
        <dbReference type="ChEBI" id="CHEBI:83144"/>
        <dbReference type="ChEBI" id="CHEBI:456215"/>
        <dbReference type="EC" id="6.3.4.15"/>
    </reaction>
</comment>
<dbReference type="GO" id="GO:0005524">
    <property type="term" value="F:ATP binding"/>
    <property type="evidence" value="ECO:0007669"/>
    <property type="project" value="UniProtKB-UniRule"/>
</dbReference>
<evidence type="ECO:0000256" key="2">
    <source>
        <dbReference type="ARBA" id="ARBA00022598"/>
    </source>
</evidence>
<evidence type="ECO:0000313" key="13">
    <source>
        <dbReference type="Proteomes" id="UP001107961"/>
    </source>
</evidence>
<dbReference type="Gene3D" id="1.10.10.10">
    <property type="entry name" value="Winged helix-like DNA-binding domain superfamily/Winged helix DNA-binding domain"/>
    <property type="match status" value="1"/>
</dbReference>
<feature type="binding site" evidence="10">
    <location>
        <begin position="89"/>
        <end position="91"/>
    </location>
    <ligand>
        <name>biotin</name>
        <dbReference type="ChEBI" id="CHEBI:57586"/>
    </ligand>
</feature>
<organism evidence="12 13">
    <name type="scientific">Alloalcanivorax xenomutans</name>
    <dbReference type="NCBI Taxonomy" id="1094342"/>
    <lineage>
        <taxon>Bacteria</taxon>
        <taxon>Pseudomonadati</taxon>
        <taxon>Pseudomonadota</taxon>
        <taxon>Gammaproteobacteria</taxon>
        <taxon>Oceanospirillales</taxon>
        <taxon>Alcanivoracaceae</taxon>
        <taxon>Alloalcanivorax</taxon>
    </lineage>
</organism>
<dbReference type="InterPro" id="IPR004143">
    <property type="entry name" value="BPL_LPL_catalytic"/>
</dbReference>
<keyword evidence="2 10" id="KW-0436">Ligase</keyword>
<sequence length="322" mass="34205">MEYSTDLPLVQALADGRFHSGADLGEVLGISRAAIWKRIQRLGELGLDVESVRGKGYRLARPLDLLDKSQLSEGLAGRAELIFSPVTGSTNADALALAAEGRAGPLVVTTEFQSAGRGRRGRQWRSPFAANIYLSVLYRLPGGFASLGGLSLAAGVVVSQVLERACPGLPLGLKWPNDLLVEGRKLGGVLIELAGEIETQVQVVVGVGINVAMLDAQADSIDQPWASLVQYGDLKMSRTELAESLSSALLNMLDTFVARGFAAFVPAYQELDLVRDKAVTVITAGKSQTGIARGVAEDGALCVEIEGERHYLHGGEVSLRLQ</sequence>
<dbReference type="CDD" id="cd16442">
    <property type="entry name" value="BPL"/>
    <property type="match status" value="1"/>
</dbReference>
<evidence type="ECO:0000256" key="10">
    <source>
        <dbReference type="HAMAP-Rule" id="MF_00978"/>
    </source>
</evidence>
<evidence type="ECO:0000256" key="9">
    <source>
        <dbReference type="ARBA" id="ARBA00047846"/>
    </source>
</evidence>
<dbReference type="InterPro" id="IPR019885">
    <property type="entry name" value="Tscrpt_reg_HTH_AsnC-type_CS"/>
</dbReference>
<keyword evidence="4 10" id="KW-0067">ATP-binding</keyword>
<dbReference type="Gene3D" id="2.30.30.100">
    <property type="match status" value="1"/>
</dbReference>